<evidence type="ECO:0000256" key="1">
    <source>
        <dbReference type="ARBA" id="ARBA00005233"/>
    </source>
</evidence>
<proteinExistence type="inferred from homology"/>
<dbReference type="InterPro" id="IPR001082">
    <property type="entry name" value="Pilin"/>
</dbReference>
<dbReference type="PANTHER" id="PTHR30093:SF34">
    <property type="entry name" value="PREPILIN PEPTIDASE-DEPENDENT PROTEIN D"/>
    <property type="match status" value="1"/>
</dbReference>
<keyword evidence="3" id="KW-0281">Fimbrium</keyword>
<dbReference type="InterPro" id="IPR045584">
    <property type="entry name" value="Pilin-like"/>
</dbReference>
<dbReference type="GO" id="GO:0007155">
    <property type="term" value="P:cell adhesion"/>
    <property type="evidence" value="ECO:0007669"/>
    <property type="project" value="InterPro"/>
</dbReference>
<evidence type="ECO:0000256" key="2">
    <source>
        <dbReference type="ARBA" id="ARBA00022481"/>
    </source>
</evidence>
<dbReference type="NCBIfam" id="TIGR02532">
    <property type="entry name" value="IV_pilin_GFxxxE"/>
    <property type="match status" value="1"/>
</dbReference>
<dbReference type="STRING" id="44575.SAMN05216419_105214"/>
<dbReference type="eggNOG" id="COG4969">
    <property type="taxonomic scope" value="Bacteria"/>
</dbReference>
<dbReference type="GO" id="GO:0044096">
    <property type="term" value="C:type IV pilus"/>
    <property type="evidence" value="ECO:0007669"/>
    <property type="project" value="TreeGrafter"/>
</dbReference>
<dbReference type="SUPFAM" id="SSF54523">
    <property type="entry name" value="Pili subunits"/>
    <property type="match status" value="1"/>
</dbReference>
<feature type="transmembrane region" description="Helical" evidence="4">
    <location>
        <begin position="7"/>
        <end position="31"/>
    </location>
</feature>
<gene>
    <name evidence="5" type="ORF">SAMN02743940_1265</name>
</gene>
<dbReference type="Pfam" id="PF07963">
    <property type="entry name" value="N_methyl"/>
    <property type="match status" value="1"/>
</dbReference>
<protein>
    <submittedName>
        <fullName evidence="5">Prepilin-type N-terminal cleavage/methylation domain-containing protein</fullName>
    </submittedName>
</protein>
<comment type="similarity">
    <text evidence="1 3">Belongs to the N-Me-Phe pilin family.</text>
</comment>
<dbReference type="Proteomes" id="UP000185062">
    <property type="component" value="Unassembled WGS sequence"/>
</dbReference>
<keyword evidence="6" id="KW-1185">Reference proteome</keyword>
<evidence type="ECO:0000256" key="3">
    <source>
        <dbReference type="RuleBase" id="RU000389"/>
    </source>
</evidence>
<evidence type="ECO:0000313" key="6">
    <source>
        <dbReference type="Proteomes" id="UP000185062"/>
    </source>
</evidence>
<sequence>MQHAQKGFTLIELMIVVAIIGVLAAIAVPAYQTYTNKAKFSEVVSAAAPYKLAVELCFQEQGTLLAANCTNALGGIPPVTASNDGNVAAGSGKIQANGALTAQILMTAITGNGLAAQTYLLTGVSQGVGRPVVWTKDAASTCIAIGYC</sequence>
<keyword evidence="2" id="KW-0488">Methylation</keyword>
<keyword evidence="4" id="KW-0812">Transmembrane</keyword>
<keyword evidence="4" id="KW-0472">Membrane</keyword>
<evidence type="ECO:0000313" key="5">
    <source>
        <dbReference type="EMBL" id="SIO21061.1"/>
    </source>
</evidence>
<dbReference type="Gene3D" id="3.30.700.10">
    <property type="entry name" value="Glycoprotein, Type 4 Pilin"/>
    <property type="match status" value="1"/>
</dbReference>
<organism evidence="5 6">
    <name type="scientific">Nitrosomonas cryotolerans ATCC 49181</name>
    <dbReference type="NCBI Taxonomy" id="1131553"/>
    <lineage>
        <taxon>Bacteria</taxon>
        <taxon>Pseudomonadati</taxon>
        <taxon>Pseudomonadota</taxon>
        <taxon>Betaproteobacteria</taxon>
        <taxon>Nitrosomonadales</taxon>
        <taxon>Nitrosomonadaceae</taxon>
        <taxon>Nitrosomonas</taxon>
    </lineage>
</organism>
<keyword evidence="4" id="KW-1133">Transmembrane helix</keyword>
<dbReference type="PROSITE" id="PS00409">
    <property type="entry name" value="PROKAR_NTER_METHYL"/>
    <property type="match status" value="1"/>
</dbReference>
<dbReference type="GO" id="GO:0043107">
    <property type="term" value="P:type IV pilus-dependent motility"/>
    <property type="evidence" value="ECO:0007669"/>
    <property type="project" value="TreeGrafter"/>
</dbReference>
<name>A0A1N6HMS0_9PROT</name>
<dbReference type="PANTHER" id="PTHR30093">
    <property type="entry name" value="GENERAL SECRETION PATHWAY PROTEIN G"/>
    <property type="match status" value="1"/>
</dbReference>
<reference evidence="5 6" key="1">
    <citation type="submission" date="2016-12" db="EMBL/GenBank/DDBJ databases">
        <authorList>
            <person name="Song W.-J."/>
            <person name="Kurnit D.M."/>
        </authorList>
    </citation>
    <scope>NUCLEOTIDE SEQUENCE [LARGE SCALE GENOMIC DNA]</scope>
    <source>
        <strain evidence="5 6">ATCC 49181</strain>
    </source>
</reference>
<evidence type="ECO:0000256" key="4">
    <source>
        <dbReference type="SAM" id="Phobius"/>
    </source>
</evidence>
<accession>A0A1N6HMS0</accession>
<dbReference type="RefSeq" id="WP_028462328.1">
    <property type="nucleotide sequence ID" value="NZ_FSRO01000001.1"/>
</dbReference>
<dbReference type="Pfam" id="PF00114">
    <property type="entry name" value="Pilin"/>
    <property type="match status" value="1"/>
</dbReference>
<dbReference type="AlphaFoldDB" id="A0A1N6HMS0"/>
<dbReference type="InterPro" id="IPR012902">
    <property type="entry name" value="N_methyl_site"/>
</dbReference>
<dbReference type="EMBL" id="FSRO01000001">
    <property type="protein sequence ID" value="SIO21061.1"/>
    <property type="molecule type" value="Genomic_DNA"/>
</dbReference>